<dbReference type="EMBL" id="JAEUBD010001504">
    <property type="protein sequence ID" value="KAH3659490.1"/>
    <property type="molecule type" value="Genomic_DNA"/>
</dbReference>
<evidence type="ECO:0000313" key="1">
    <source>
        <dbReference type="EMBL" id="KAH3659490.1"/>
    </source>
</evidence>
<sequence length="138" mass="15694">MIEVEQYGEQDAKRQCQKHITNGYILPEGNTASKMDKSCEKHYAKWGAEIFHKFAEKRVNVVRLSAKKVSSKAKQGHHEGHDYRCETARIVSDCELVCQNLDSFLDIDDINEQTERDTAVFGDIAHEINAVGDGHQEM</sequence>
<evidence type="ECO:0000313" key="2">
    <source>
        <dbReference type="Proteomes" id="UP000788993"/>
    </source>
</evidence>
<organism evidence="1 2">
    <name type="scientific">Ogataea polymorpha</name>
    <dbReference type="NCBI Taxonomy" id="460523"/>
    <lineage>
        <taxon>Eukaryota</taxon>
        <taxon>Fungi</taxon>
        <taxon>Dikarya</taxon>
        <taxon>Ascomycota</taxon>
        <taxon>Saccharomycotina</taxon>
        <taxon>Pichiomycetes</taxon>
        <taxon>Pichiales</taxon>
        <taxon>Pichiaceae</taxon>
        <taxon>Ogataea</taxon>
    </lineage>
</organism>
<gene>
    <name evidence="1" type="ORF">OGATHE_005535</name>
</gene>
<comment type="caution">
    <text evidence="1">The sequence shown here is derived from an EMBL/GenBank/DDBJ whole genome shotgun (WGS) entry which is preliminary data.</text>
</comment>
<reference evidence="1" key="1">
    <citation type="journal article" date="2021" name="Open Biol.">
        <title>Shared evolutionary footprints suggest mitochondrial oxidative damage underlies multiple complex I losses in fungi.</title>
        <authorList>
            <person name="Schikora-Tamarit M.A."/>
            <person name="Marcet-Houben M."/>
            <person name="Nosek J."/>
            <person name="Gabaldon T."/>
        </authorList>
    </citation>
    <scope>NUCLEOTIDE SEQUENCE</scope>
    <source>
        <strain evidence="1">NCAIM Y.01608</strain>
    </source>
</reference>
<keyword evidence="2" id="KW-1185">Reference proteome</keyword>
<protein>
    <submittedName>
        <fullName evidence="1">Uncharacterized protein</fullName>
    </submittedName>
</protein>
<accession>A0A9P8NTK6</accession>
<dbReference type="AlphaFoldDB" id="A0A9P8NTK6"/>
<proteinExistence type="predicted"/>
<reference evidence="1" key="2">
    <citation type="submission" date="2021-01" db="EMBL/GenBank/DDBJ databases">
        <authorList>
            <person name="Schikora-Tamarit M.A."/>
        </authorList>
    </citation>
    <scope>NUCLEOTIDE SEQUENCE</scope>
    <source>
        <strain evidence="1">NCAIM Y.01608</strain>
    </source>
</reference>
<dbReference type="Proteomes" id="UP000788993">
    <property type="component" value="Unassembled WGS sequence"/>
</dbReference>
<name>A0A9P8NTK6_9ASCO</name>